<dbReference type="PROSITE" id="PS50970">
    <property type="entry name" value="HCY"/>
    <property type="match status" value="1"/>
</dbReference>
<dbReference type="OrthoDB" id="261426at2759"/>
<dbReference type="GO" id="GO:0046872">
    <property type="term" value="F:metal ion binding"/>
    <property type="evidence" value="ECO:0007669"/>
    <property type="project" value="UniProtKB-KW"/>
</dbReference>
<proteinExistence type="predicted"/>
<name>A0A0M8N6B6_ESCWE</name>
<dbReference type="AlphaFoldDB" id="A0A0M8N6B6"/>
<keyword evidence="6" id="KW-1185">Reference proteome</keyword>
<dbReference type="GO" id="GO:0032259">
    <property type="term" value="P:methylation"/>
    <property type="evidence" value="ECO:0007669"/>
    <property type="project" value="UniProtKB-KW"/>
</dbReference>
<dbReference type="SUPFAM" id="SSF82282">
    <property type="entry name" value="Homocysteine S-methyltransferase"/>
    <property type="match status" value="1"/>
</dbReference>
<evidence type="ECO:0000256" key="1">
    <source>
        <dbReference type="ARBA" id="ARBA00022603"/>
    </source>
</evidence>
<evidence type="ECO:0000256" key="2">
    <source>
        <dbReference type="ARBA" id="ARBA00022679"/>
    </source>
</evidence>
<keyword evidence="3" id="KW-0479">Metal-binding</keyword>
<keyword evidence="1 3" id="KW-0489">Methyltransferase</keyword>
<feature type="binding site" evidence="3">
    <location>
        <position position="329"/>
    </location>
    <ligand>
        <name>Zn(2+)</name>
        <dbReference type="ChEBI" id="CHEBI:29105"/>
    </ligand>
</feature>
<evidence type="ECO:0000256" key="3">
    <source>
        <dbReference type="PROSITE-ProRule" id="PRU00333"/>
    </source>
</evidence>
<dbReference type="InterPro" id="IPR003726">
    <property type="entry name" value="HCY_dom"/>
</dbReference>
<dbReference type="Gene3D" id="3.20.20.330">
    <property type="entry name" value="Homocysteine-binding-like domain"/>
    <property type="match status" value="1"/>
</dbReference>
<reference evidence="5 6" key="1">
    <citation type="submission" date="2015-07" db="EMBL/GenBank/DDBJ databases">
        <title>The genome of the fungus Escovopsis weberi, a specialized disease agent of ant agriculture.</title>
        <authorList>
            <person name="de Man T.J."/>
            <person name="Stajich J.E."/>
            <person name="Kubicek C.P."/>
            <person name="Chenthamara K."/>
            <person name="Atanasova L."/>
            <person name="Druzhinina I.S."/>
            <person name="Birnbaum S."/>
            <person name="Barribeau S.M."/>
            <person name="Teiling C."/>
            <person name="Suen G."/>
            <person name="Currie C."/>
            <person name="Gerardo N.M."/>
        </authorList>
    </citation>
    <scope>NUCLEOTIDE SEQUENCE [LARGE SCALE GENOMIC DNA]</scope>
</reference>
<gene>
    <name evidence="5" type="ORF">ESCO_004040</name>
</gene>
<dbReference type="PANTHER" id="PTHR11103:SF10">
    <property type="entry name" value="HOMOCYSTEINE S-METHYLTRANSFERASE 1-RELATED"/>
    <property type="match status" value="1"/>
</dbReference>
<dbReference type="PANTHER" id="PTHR11103">
    <property type="entry name" value="SLR1189 PROTEIN"/>
    <property type="match status" value="1"/>
</dbReference>
<comment type="cofactor">
    <cofactor evidence="3">
        <name>Zn(2+)</name>
        <dbReference type="ChEBI" id="CHEBI:29105"/>
    </cofactor>
</comment>
<dbReference type="STRING" id="150374.A0A0M8N6B6"/>
<organism evidence="5 6">
    <name type="scientific">Escovopsis weberi</name>
    <dbReference type="NCBI Taxonomy" id="150374"/>
    <lineage>
        <taxon>Eukaryota</taxon>
        <taxon>Fungi</taxon>
        <taxon>Dikarya</taxon>
        <taxon>Ascomycota</taxon>
        <taxon>Pezizomycotina</taxon>
        <taxon>Sordariomycetes</taxon>
        <taxon>Hypocreomycetidae</taxon>
        <taxon>Hypocreales</taxon>
        <taxon>Hypocreaceae</taxon>
        <taxon>Escovopsis</taxon>
    </lineage>
</organism>
<comment type="caution">
    <text evidence="5">The sequence shown here is derived from an EMBL/GenBank/DDBJ whole genome shotgun (WGS) entry which is preliminary data.</text>
</comment>
<dbReference type="Proteomes" id="UP000053831">
    <property type="component" value="Unassembled WGS sequence"/>
</dbReference>
<dbReference type="GO" id="GO:0008168">
    <property type="term" value="F:methyltransferase activity"/>
    <property type="evidence" value="ECO:0007669"/>
    <property type="project" value="UniProtKB-UniRule"/>
</dbReference>
<feature type="domain" description="Hcy-binding" evidence="4">
    <location>
        <begin position="1"/>
        <end position="344"/>
    </location>
</feature>
<accession>A0A0M8N6B6</accession>
<keyword evidence="2 3" id="KW-0808">Transferase</keyword>
<keyword evidence="3" id="KW-0862">Zinc</keyword>
<feature type="binding site" evidence="3">
    <location>
        <position position="238"/>
    </location>
    <ligand>
        <name>Zn(2+)</name>
        <dbReference type="ChEBI" id="CHEBI:29105"/>
    </ligand>
</feature>
<dbReference type="Pfam" id="PF02574">
    <property type="entry name" value="S-methyl_trans"/>
    <property type="match status" value="1"/>
</dbReference>
<evidence type="ECO:0000259" key="4">
    <source>
        <dbReference type="PROSITE" id="PS50970"/>
    </source>
</evidence>
<evidence type="ECO:0000313" key="6">
    <source>
        <dbReference type="Proteomes" id="UP000053831"/>
    </source>
</evidence>
<protein>
    <submittedName>
        <fullName evidence="5">Homocysteine S-methyltransferase YbgG</fullName>
    </submittedName>
</protein>
<feature type="binding site" evidence="3">
    <location>
        <position position="330"/>
    </location>
    <ligand>
        <name>Zn(2+)</name>
        <dbReference type="ChEBI" id="CHEBI:29105"/>
    </ligand>
</feature>
<dbReference type="InterPro" id="IPR036589">
    <property type="entry name" value="HCY_dom_sf"/>
</dbReference>
<dbReference type="EMBL" id="LGSR01000013">
    <property type="protein sequence ID" value="KOS20880.1"/>
    <property type="molecule type" value="Genomic_DNA"/>
</dbReference>
<sequence length="348" mass="37521">MAQILILDGGLGTTLELNHDVQFTPSQPLWSSHLLLSDPSTLLSCQRSFALVPVDILLTATYQMSVEGLAHTKTPDFPNGIRGTDSILPVLEAAVDLAHQAVRDTGFPEPKLALSLGPYGACMVPSTEYTGRYDTQHDDLASLTDWHAERMQLFAQLRDPKARVGFVAIETVPRGDEIAAARTALGSVPELAGIPFWISCLYPEELALPDGTSPENVVRATLDPRKGGPVPWGIGINCTKVDKLDALVRRFEGEVARMQGEGLVSAWPALVLYPDGTNGEVYNTQTKAWEAPPPSGPRHARIPWEKQLAAVVQAAVSRGKWPAIVAGGCCMSRPADIARLRGLLLPTP</sequence>
<evidence type="ECO:0000313" key="5">
    <source>
        <dbReference type="EMBL" id="KOS20880.1"/>
    </source>
</evidence>